<dbReference type="Pfam" id="PF13607">
    <property type="entry name" value="Succ_CoA_lig"/>
    <property type="match status" value="1"/>
</dbReference>
<dbReference type="PANTHER" id="PTHR42793">
    <property type="entry name" value="COA BINDING DOMAIN CONTAINING PROTEIN"/>
    <property type="match status" value="1"/>
</dbReference>
<accession>A0A4Q7ZQX2</accession>
<sequence>MTTSTVPRHCVTTVDALTADGGIVHLRPVRPDDAPALSALYRCSSADGLRMRFFAAPSGSTLDDEVHRLCEPPTNEHQAIAAELAGSIVGVASYEPYDGPRAEFAIFIDDAQRGRGIGTLLLEHLADTARRCGITHLVGEVLPGNTAMLHVARDLTAGSRATLHDGLFDVAVPTEDEDAQRAIADRERHAERASLRPLLRPSAVAVVGAGRHPGGTGHETLRALREYGFTGHLYAINPHADTIAGVPAHPSLKELPGPVDLVVIAVPAPMVVPVLADAAAAGARAAVVLSAGFGESDGLGRTRQAELVRLARDHGIRLVGPNCLGVLSTDPEVRLNASFAPMVPPAGGLAVASQSGAVGIAVIEHAARTGCGLSAFVSLGNKADVSGNDLLAYWFDDPATTAIALYLESFGNPRKFGRLVRALSRRKPVLAVKSGRSIAGKRAGASHTAAAAVPDVTVDALFAQAGVVRAETLGDLLDAARLLTDQPLPAGDRLAVVGNAGGLNILAADAAEAGHLRVPAPSADLRQRLTTVAPGAAGHDNPLDLGAGATPRVFADAVGAVAASGEADAVLLVLVATRANDVSATLAALAPIVDAHPALTIAAVVIGAPGTPPTLGRRRVPVFDLPERAVRALRHAARYAAWRREPLGGWPALPDLDPDTARACAAEGLAAGGGWQPHERTARILTAYGIPLAPAAIALDADAAVAAAGRFGYPVALKCADPELVHKSDTGGVRLGLTDADQVRSAFAGVTAAGRPGYGAVVQPMLSGGVELSCGIVHDPLFGSLVMAGLGGVHTDLLDDRVFRLVPLTDLDAGRMWRALRGAPLLTGYRGSPPADTAAVEDLLLRVGRLAEDLPEVAELDLNPVLAGPAGVVALDAKLRLHPATGEPDPILRDLRRP</sequence>
<dbReference type="AlphaFoldDB" id="A0A4Q7ZQX2"/>
<reference evidence="4 5" key="1">
    <citation type="submission" date="2019-02" db="EMBL/GenBank/DDBJ databases">
        <title>Sequencing the genomes of 1000 actinobacteria strains.</title>
        <authorList>
            <person name="Klenk H.-P."/>
        </authorList>
    </citation>
    <scope>NUCLEOTIDE SEQUENCE [LARGE SCALE GENOMIC DNA]</scope>
    <source>
        <strain evidence="4 5">DSM 45162</strain>
    </source>
</reference>
<evidence type="ECO:0000256" key="1">
    <source>
        <dbReference type="PROSITE-ProRule" id="PRU00409"/>
    </source>
</evidence>
<dbReference type="SUPFAM" id="SSF55729">
    <property type="entry name" value="Acyl-CoA N-acyltransferases (Nat)"/>
    <property type="match status" value="1"/>
</dbReference>
<dbReference type="InterPro" id="IPR036291">
    <property type="entry name" value="NAD(P)-bd_dom_sf"/>
</dbReference>
<dbReference type="Proteomes" id="UP000292564">
    <property type="component" value="Unassembled WGS sequence"/>
</dbReference>
<dbReference type="GO" id="GO:0005524">
    <property type="term" value="F:ATP binding"/>
    <property type="evidence" value="ECO:0007669"/>
    <property type="project" value="UniProtKB-UniRule"/>
</dbReference>
<dbReference type="CDD" id="cd04301">
    <property type="entry name" value="NAT_SF"/>
    <property type="match status" value="1"/>
</dbReference>
<dbReference type="GO" id="GO:0016747">
    <property type="term" value="F:acyltransferase activity, transferring groups other than amino-acyl groups"/>
    <property type="evidence" value="ECO:0007669"/>
    <property type="project" value="InterPro"/>
</dbReference>
<dbReference type="InterPro" id="IPR000182">
    <property type="entry name" value="GNAT_dom"/>
</dbReference>
<keyword evidence="1" id="KW-0547">Nucleotide-binding</keyword>
<feature type="domain" description="ATP-grasp" evidence="2">
    <location>
        <begin position="682"/>
        <end position="718"/>
    </location>
</feature>
<dbReference type="Pfam" id="PF13549">
    <property type="entry name" value="ATP-grasp_5"/>
    <property type="match status" value="1"/>
</dbReference>
<dbReference type="InterPro" id="IPR011761">
    <property type="entry name" value="ATP-grasp"/>
</dbReference>
<dbReference type="Gene3D" id="3.40.50.720">
    <property type="entry name" value="NAD(P)-binding Rossmann-like Domain"/>
    <property type="match status" value="1"/>
</dbReference>
<dbReference type="Gene3D" id="3.30.470.20">
    <property type="entry name" value="ATP-grasp fold, B domain"/>
    <property type="match status" value="1"/>
</dbReference>
<dbReference type="Gene3D" id="3.40.630.30">
    <property type="match status" value="1"/>
</dbReference>
<dbReference type="EMBL" id="SHKY01000001">
    <property type="protein sequence ID" value="RZU53538.1"/>
    <property type="molecule type" value="Genomic_DNA"/>
</dbReference>
<keyword evidence="5" id="KW-1185">Reference proteome</keyword>
<comment type="caution">
    <text evidence="4">The sequence shown here is derived from an EMBL/GenBank/DDBJ whole genome shotgun (WGS) entry which is preliminary data.</text>
</comment>
<dbReference type="SUPFAM" id="SSF52210">
    <property type="entry name" value="Succinyl-CoA synthetase domains"/>
    <property type="match status" value="2"/>
</dbReference>
<evidence type="ECO:0000259" key="2">
    <source>
        <dbReference type="PROSITE" id="PS50975"/>
    </source>
</evidence>
<dbReference type="PROSITE" id="PS50975">
    <property type="entry name" value="ATP_GRASP"/>
    <property type="match status" value="1"/>
</dbReference>
<evidence type="ECO:0000313" key="5">
    <source>
        <dbReference type="Proteomes" id="UP000292564"/>
    </source>
</evidence>
<dbReference type="Gene3D" id="3.40.50.261">
    <property type="entry name" value="Succinyl-CoA synthetase domains"/>
    <property type="match status" value="2"/>
</dbReference>
<dbReference type="PROSITE" id="PS51186">
    <property type="entry name" value="GNAT"/>
    <property type="match status" value="1"/>
</dbReference>
<dbReference type="SMART" id="SM00881">
    <property type="entry name" value="CoA_binding"/>
    <property type="match status" value="1"/>
</dbReference>
<protein>
    <submittedName>
        <fullName evidence="4">Acyl-CoA synthetase (NDP forming)</fullName>
    </submittedName>
</protein>
<dbReference type="InterPro" id="IPR016181">
    <property type="entry name" value="Acyl_CoA_acyltransferase"/>
</dbReference>
<dbReference type="SUPFAM" id="SSF56059">
    <property type="entry name" value="Glutathione synthetase ATP-binding domain-like"/>
    <property type="match status" value="1"/>
</dbReference>
<dbReference type="Pfam" id="PF13380">
    <property type="entry name" value="CoA_binding_2"/>
    <property type="match status" value="1"/>
</dbReference>
<dbReference type="Gene3D" id="3.30.1490.20">
    <property type="entry name" value="ATP-grasp fold, A domain"/>
    <property type="match status" value="1"/>
</dbReference>
<dbReference type="InterPro" id="IPR003781">
    <property type="entry name" value="CoA-bd"/>
</dbReference>
<feature type="domain" description="N-acetyltransferase" evidence="3">
    <location>
        <begin position="24"/>
        <end position="179"/>
    </location>
</feature>
<dbReference type="Pfam" id="PF00583">
    <property type="entry name" value="Acetyltransf_1"/>
    <property type="match status" value="1"/>
</dbReference>
<evidence type="ECO:0000313" key="4">
    <source>
        <dbReference type="EMBL" id="RZU53538.1"/>
    </source>
</evidence>
<dbReference type="GO" id="GO:0046872">
    <property type="term" value="F:metal ion binding"/>
    <property type="evidence" value="ECO:0007669"/>
    <property type="project" value="InterPro"/>
</dbReference>
<dbReference type="InterPro" id="IPR016102">
    <property type="entry name" value="Succinyl-CoA_synth-like"/>
</dbReference>
<gene>
    <name evidence="4" type="ORF">EV385_5467</name>
</gene>
<dbReference type="SUPFAM" id="SSF51735">
    <property type="entry name" value="NAD(P)-binding Rossmann-fold domains"/>
    <property type="match status" value="1"/>
</dbReference>
<organism evidence="4 5">
    <name type="scientific">Krasilnikovia cinnamomea</name>
    <dbReference type="NCBI Taxonomy" id="349313"/>
    <lineage>
        <taxon>Bacteria</taxon>
        <taxon>Bacillati</taxon>
        <taxon>Actinomycetota</taxon>
        <taxon>Actinomycetes</taxon>
        <taxon>Micromonosporales</taxon>
        <taxon>Micromonosporaceae</taxon>
        <taxon>Krasilnikovia</taxon>
    </lineage>
</organism>
<keyword evidence="1" id="KW-0067">ATP-binding</keyword>
<dbReference type="InterPro" id="IPR032875">
    <property type="entry name" value="Succ_CoA_lig_flav_dom"/>
</dbReference>
<dbReference type="RefSeq" id="WP_242625096.1">
    <property type="nucleotide sequence ID" value="NZ_SHKY01000001.1"/>
</dbReference>
<proteinExistence type="predicted"/>
<name>A0A4Q7ZQX2_9ACTN</name>
<dbReference type="PANTHER" id="PTHR42793:SF1">
    <property type="entry name" value="PEPTIDYL-LYSINE N-ACETYLTRANSFERASE PATZ"/>
    <property type="match status" value="1"/>
</dbReference>
<evidence type="ECO:0000259" key="3">
    <source>
        <dbReference type="PROSITE" id="PS51186"/>
    </source>
</evidence>
<dbReference type="InterPro" id="IPR013815">
    <property type="entry name" value="ATP_grasp_subdomain_1"/>
</dbReference>